<feature type="domain" description="RRM" evidence="4">
    <location>
        <begin position="25"/>
        <end position="102"/>
    </location>
</feature>
<feature type="compositionally biased region" description="Basic and acidic residues" evidence="3">
    <location>
        <begin position="101"/>
        <end position="112"/>
    </location>
</feature>
<dbReference type="Pfam" id="PF00076">
    <property type="entry name" value="RRM_1"/>
    <property type="match status" value="2"/>
</dbReference>
<feature type="compositionally biased region" description="Basic residues" evidence="3">
    <location>
        <begin position="113"/>
        <end position="124"/>
    </location>
</feature>
<evidence type="ECO:0000256" key="2">
    <source>
        <dbReference type="PROSITE-ProRule" id="PRU00176"/>
    </source>
</evidence>
<keyword evidence="1 2" id="KW-0694">RNA-binding</keyword>
<dbReference type="InterPro" id="IPR035979">
    <property type="entry name" value="RBD_domain_sf"/>
</dbReference>
<keyword evidence="6" id="KW-1185">Reference proteome</keyword>
<feature type="compositionally biased region" description="Low complexity" evidence="3">
    <location>
        <begin position="321"/>
        <end position="345"/>
    </location>
</feature>
<evidence type="ECO:0000313" key="5">
    <source>
        <dbReference type="EMBL" id="KAK7049677.1"/>
    </source>
</evidence>
<dbReference type="EMBL" id="JAYKXP010000016">
    <property type="protein sequence ID" value="KAK7049677.1"/>
    <property type="molecule type" value="Genomic_DNA"/>
</dbReference>
<proteinExistence type="predicted"/>
<feature type="compositionally biased region" description="Basic residues" evidence="3">
    <location>
        <begin position="156"/>
        <end position="169"/>
    </location>
</feature>
<dbReference type="AlphaFoldDB" id="A0AAW0DET4"/>
<feature type="domain" description="RRM" evidence="4">
    <location>
        <begin position="217"/>
        <end position="298"/>
    </location>
</feature>
<comment type="caution">
    <text evidence="5">The sequence shown here is derived from an EMBL/GenBank/DDBJ whole genome shotgun (WGS) entry which is preliminary data.</text>
</comment>
<dbReference type="InterPro" id="IPR050502">
    <property type="entry name" value="Euk_RNA-bind_prot"/>
</dbReference>
<dbReference type="Proteomes" id="UP001383192">
    <property type="component" value="Unassembled WGS sequence"/>
</dbReference>
<dbReference type="PANTHER" id="PTHR48025:SF1">
    <property type="entry name" value="RRM DOMAIN-CONTAINING PROTEIN"/>
    <property type="match status" value="1"/>
</dbReference>
<sequence length="345" mass="35929">MAEAPATQVTQNGASATQVEEAPGFKVFAGNLAYTTTDEGLKAFFAPVEKDIISAQVILRGTRSAGYGFVALTSAEAAQKAVELLDKKDLDGRPVVVEIAKPADQKDKEKKERKPKRRPGRRGSKAVPGEVSEAEANGDAAKAEDTADASGDAAKPKKKKKKPSRKPKKARAEGAPSDTAPTDAEGAEKKEPRPRKARAARPPRPAGVDPEGEQSKTTLFVANLGFNVDDAGLAALFTDAGVSVVTARIVRRSWGRPRRSKGYGFVDVGSEEQQKKAIELLHGKEVDGRPIAVKIAVNAVHQEGEGEDNETAAPADSIKLAATPAPAPAAAPAAPAAAAPAQASA</sequence>
<evidence type="ECO:0000313" key="6">
    <source>
        <dbReference type="Proteomes" id="UP001383192"/>
    </source>
</evidence>
<reference evidence="5 6" key="1">
    <citation type="submission" date="2024-01" db="EMBL/GenBank/DDBJ databases">
        <title>A draft genome for a cacao thread blight-causing isolate of Paramarasmius palmivorus.</title>
        <authorList>
            <person name="Baruah I.K."/>
            <person name="Bukari Y."/>
            <person name="Amoako-Attah I."/>
            <person name="Meinhardt L.W."/>
            <person name="Bailey B.A."/>
            <person name="Cohen S.P."/>
        </authorList>
    </citation>
    <scope>NUCLEOTIDE SEQUENCE [LARGE SCALE GENOMIC DNA]</scope>
    <source>
        <strain evidence="5 6">GH-12</strain>
    </source>
</reference>
<name>A0AAW0DET4_9AGAR</name>
<dbReference type="Gene3D" id="3.30.70.330">
    <property type="match status" value="2"/>
</dbReference>
<dbReference type="SMART" id="SM00360">
    <property type="entry name" value="RRM"/>
    <property type="match status" value="2"/>
</dbReference>
<protein>
    <recommendedName>
        <fullName evidence="4">RRM domain-containing protein</fullName>
    </recommendedName>
</protein>
<evidence type="ECO:0000256" key="3">
    <source>
        <dbReference type="SAM" id="MobiDB-lite"/>
    </source>
</evidence>
<dbReference type="PANTHER" id="PTHR48025">
    <property type="entry name" value="OS02G0815200 PROTEIN"/>
    <property type="match status" value="1"/>
</dbReference>
<dbReference type="InterPro" id="IPR012677">
    <property type="entry name" value="Nucleotide-bd_a/b_plait_sf"/>
</dbReference>
<dbReference type="GO" id="GO:0003729">
    <property type="term" value="F:mRNA binding"/>
    <property type="evidence" value="ECO:0007669"/>
    <property type="project" value="TreeGrafter"/>
</dbReference>
<accession>A0AAW0DET4</accession>
<gene>
    <name evidence="5" type="ORF">VNI00_005708</name>
</gene>
<feature type="region of interest" description="Disordered" evidence="3">
    <location>
        <begin position="97"/>
        <end position="214"/>
    </location>
</feature>
<evidence type="ECO:0000256" key="1">
    <source>
        <dbReference type="ARBA" id="ARBA00022884"/>
    </source>
</evidence>
<feature type="region of interest" description="Disordered" evidence="3">
    <location>
        <begin position="302"/>
        <end position="345"/>
    </location>
</feature>
<dbReference type="InterPro" id="IPR000504">
    <property type="entry name" value="RRM_dom"/>
</dbReference>
<dbReference type="PROSITE" id="PS50102">
    <property type="entry name" value="RRM"/>
    <property type="match status" value="2"/>
</dbReference>
<evidence type="ECO:0000259" key="4">
    <source>
        <dbReference type="PROSITE" id="PS50102"/>
    </source>
</evidence>
<dbReference type="SUPFAM" id="SSF54928">
    <property type="entry name" value="RNA-binding domain, RBD"/>
    <property type="match status" value="2"/>
</dbReference>
<organism evidence="5 6">
    <name type="scientific">Paramarasmius palmivorus</name>
    <dbReference type="NCBI Taxonomy" id="297713"/>
    <lineage>
        <taxon>Eukaryota</taxon>
        <taxon>Fungi</taxon>
        <taxon>Dikarya</taxon>
        <taxon>Basidiomycota</taxon>
        <taxon>Agaricomycotina</taxon>
        <taxon>Agaricomycetes</taxon>
        <taxon>Agaricomycetidae</taxon>
        <taxon>Agaricales</taxon>
        <taxon>Marasmiineae</taxon>
        <taxon>Marasmiaceae</taxon>
        <taxon>Paramarasmius</taxon>
    </lineage>
</organism>
<feature type="compositionally biased region" description="Basic residues" evidence="3">
    <location>
        <begin position="192"/>
        <end position="201"/>
    </location>
</feature>